<proteinExistence type="predicted"/>
<dbReference type="PROSITE" id="PS50089">
    <property type="entry name" value="ZF_RING_2"/>
    <property type="match status" value="1"/>
</dbReference>
<feature type="domain" description="RING-type" evidence="9">
    <location>
        <begin position="1363"/>
        <end position="1412"/>
    </location>
</feature>
<evidence type="ECO:0000256" key="2">
    <source>
        <dbReference type="ARBA" id="ARBA00022723"/>
    </source>
</evidence>
<dbReference type="GO" id="GO:0061630">
    <property type="term" value="F:ubiquitin protein ligase activity"/>
    <property type="evidence" value="ECO:0007669"/>
    <property type="project" value="TreeGrafter"/>
</dbReference>
<dbReference type="InterPro" id="IPR041031">
    <property type="entry name" value="RNF31_C"/>
</dbReference>
<feature type="compositionally biased region" description="Basic and acidic residues" evidence="8">
    <location>
        <begin position="577"/>
        <end position="599"/>
    </location>
</feature>
<feature type="compositionally biased region" description="Basic and acidic residues" evidence="8">
    <location>
        <begin position="888"/>
        <end position="905"/>
    </location>
</feature>
<dbReference type="EMBL" id="BPLR01013243">
    <property type="protein sequence ID" value="GIY59779.1"/>
    <property type="molecule type" value="Genomic_DNA"/>
</dbReference>
<evidence type="ECO:0000313" key="11">
    <source>
        <dbReference type="EMBL" id="GIY59779.1"/>
    </source>
</evidence>
<feature type="region of interest" description="Disordered" evidence="8">
    <location>
        <begin position="552"/>
        <end position="571"/>
    </location>
</feature>
<evidence type="ECO:0000256" key="6">
    <source>
        <dbReference type="ARBA" id="ARBA00022833"/>
    </source>
</evidence>
<feature type="compositionally biased region" description="Low complexity" evidence="8">
    <location>
        <begin position="1147"/>
        <end position="1162"/>
    </location>
</feature>
<feature type="region of interest" description="Disordered" evidence="8">
    <location>
        <begin position="433"/>
        <end position="511"/>
    </location>
</feature>
<feature type="compositionally biased region" description="Low complexity" evidence="8">
    <location>
        <begin position="1205"/>
        <end position="1253"/>
    </location>
</feature>
<reference evidence="11 12" key="1">
    <citation type="submission" date="2021-06" db="EMBL/GenBank/DDBJ databases">
        <title>Caerostris extrusa draft genome.</title>
        <authorList>
            <person name="Kono N."/>
            <person name="Arakawa K."/>
        </authorList>
    </citation>
    <scope>NUCLEOTIDE SEQUENCE [LARGE SCALE GENOMIC DNA]</scope>
</reference>
<keyword evidence="3" id="KW-0677">Repeat</keyword>
<dbReference type="GO" id="GO:0070530">
    <property type="term" value="F:K63-linked polyubiquitin modification-dependent protein binding"/>
    <property type="evidence" value="ECO:0007669"/>
    <property type="project" value="TreeGrafter"/>
</dbReference>
<keyword evidence="4 7" id="KW-0863">Zinc-finger</keyword>
<dbReference type="InterPro" id="IPR026254">
    <property type="entry name" value="RNF31-like"/>
</dbReference>
<evidence type="ECO:0000256" key="5">
    <source>
        <dbReference type="ARBA" id="ARBA00022786"/>
    </source>
</evidence>
<feature type="compositionally biased region" description="Basic and acidic residues" evidence="8">
    <location>
        <begin position="922"/>
        <end position="1016"/>
    </location>
</feature>
<feature type="compositionally biased region" description="Polar residues" evidence="8">
    <location>
        <begin position="193"/>
        <end position="204"/>
    </location>
</feature>
<sequence>MKNLLLKLKDILRWTTRRYRMMFVRMNKYLRKTLKRLKMTFFDSHRNEEGDIEEDVQYQSMEYNSRNVCSSPIYEDEEEHLEGDEYLDEYDPNFDENEMELAEENYHNGNLPYILSDDELVYPIQYGEDWIEESFDLKEYGIEAAFSGSEADVHGLDIHDDEDIRRAIDLNLSNFEETIESFRDDENLTTESFKTLSDNTPTHSKLTDKEHDSWSTADADSIEDNLSEHDDVLSKIDEILKEDFGYGKIDYFDNENVEEVIDEDIHYETEITNQEDDENLQKQDITSIDEETFLDNTFNQKVIQDELKDVSTARSETEIEIQELEALHKLLCEDVQAFSEDTSLSKVISGEEFTVEKREDISFGEIVQMPADEKTSPPDEISISQTKPKQTKLVSEDSSETTVKKELPLKKLLLLRQKKKEAGLKISLEKTEATKPKIHSEESILSSDENKLKSAAETKISSSESEQKLVSKEATEIKSTSKKSILQSSDTETANKKEKSTLSSEAEVKSVSVKSDLPSVEIKLKGAPCEPAIPSEEAKLEKSAITTELTLKKSVVSSEETEKLEISSKKIPLKDDEIKSDTILDKSGETTELKSKLEKSAIISDETAKQKSASEKSSILSEEAVKTKSVSEKSGLQSDETKKSKSEEPISKSEEKVKSLSEAVKPKEPAEKCAVLSEEADKKVSVLEKSAVTKEEVDKQNLTLDKTVVLSKETEIVSQKPALQSDAAEKQQLASDKSSLESGIAIKSLSEKSVSSSEAIKLKEEPEKSSIEKIPSEEASKSKPEATSEEKIRQKLSSEKPPVSSKEIDINKTVLENSSLQPGEAKQKSTSDVDTLSHKEVKSKSISQKSVLSSEETSKSKSFSEKTALPSEEASKSNSQKSDASLEETTKQKSKKSDVSLEKQQNKNHQLKNLIGNKKQKSSTEKSDLSLEEVTKQKSSTEKSDVSLEKTTKQKSSTEKSDVSLEETEKQKSSTEKSDVSLKETTKQKSSTEKSSDERKPTAPSEEITKKVKLAVEKSTTQLDEVKAKSTSKKYALPPEEEKSTSEKAVLPSDETDKSKKALKKSAASSEEVIKPKSVAEKSALSTEKVDECESNLKKTEVPVEQKVTLEKTDETSKTPAEIKPDIPLKKKHATSMKEKPEESPKISASVSETDSDSSQSSKDIKKDIPRRRCRPKPEASEEEEQSSRAPDLPRRRRQRRESSTESISSSVFLSSSSESLSAYESAPLKDSSKSDSLPSSESPAASTEAPELPARKAKVKSSPIRQRRRDSSEDSTSSSALSRASVKSHDLPPKEAMELCRKRTSIDERMIKLQNEGKCTNKDKAFIAAKLIEMQFEEEDALLASRQCNTVYHAVKFLTQLCDLCNCRFPINLMSSMVYCTHRACKECFRAHFTSLIYDRSIFTLLCPICHKPDITDQNIQEYFNHLEMMFRNMLAGHVYDLFQRKLRDEVLTKDPNFHWCSQCSSGFIASPRLRKLYCPDCSAITCASCHQTWELEHEGVHCERFQQWKDMHTPEPPPAGLVKYLADRGVTCPSCELVYPQACGEEKIVVTKVVSPEECTLIILIVAFFFLRDVEMSDIQMILEEESVSYLTIPPKDQIVKSRCQVREQKHVHGCLSEERCGRDIVPYCAGLCRTHYYEYLAELLKKNKINYLSILTTQDLQFLLRKSRVLIPDKVKGETNDEYYKRLTKMVSSTLT</sequence>
<dbReference type="PANTHER" id="PTHR16004:SF2">
    <property type="entry name" value="E3 UBIQUITIN-PROTEIN LIGASE LUBEL"/>
    <property type="match status" value="1"/>
</dbReference>
<evidence type="ECO:0000256" key="3">
    <source>
        <dbReference type="ARBA" id="ARBA00022737"/>
    </source>
</evidence>
<name>A0AAV4UQD8_CAEEX</name>
<dbReference type="GO" id="GO:0008270">
    <property type="term" value="F:zinc ion binding"/>
    <property type="evidence" value="ECO:0007669"/>
    <property type="project" value="UniProtKB-KW"/>
</dbReference>
<keyword evidence="5" id="KW-0833">Ubl conjugation pathway</keyword>
<feature type="compositionally biased region" description="Low complexity" evidence="8">
    <location>
        <begin position="1275"/>
        <end position="1286"/>
    </location>
</feature>
<dbReference type="InterPro" id="IPR047540">
    <property type="entry name" value="BRcat_RBR_RNF31-like"/>
</dbReference>
<feature type="region of interest" description="Disordered" evidence="8">
    <location>
        <begin position="717"/>
        <end position="1295"/>
    </location>
</feature>
<dbReference type="InterPro" id="IPR001841">
    <property type="entry name" value="Znf_RING"/>
</dbReference>
<feature type="compositionally biased region" description="Basic and acidic residues" evidence="8">
    <location>
        <begin position="1088"/>
        <end position="1129"/>
    </location>
</feature>
<feature type="domain" description="RING-type" evidence="10">
    <location>
        <begin position="1359"/>
        <end position="1588"/>
    </location>
</feature>
<dbReference type="InterPro" id="IPR002867">
    <property type="entry name" value="IBR_dom"/>
</dbReference>
<feature type="compositionally biased region" description="Basic and acidic residues" evidence="8">
    <location>
        <begin position="465"/>
        <end position="476"/>
    </location>
</feature>
<feature type="compositionally biased region" description="Polar residues" evidence="8">
    <location>
        <begin position="482"/>
        <end position="492"/>
    </location>
</feature>
<dbReference type="PANTHER" id="PTHR16004">
    <property type="entry name" value="RING FINGER PROTEIN 31-RELATED"/>
    <property type="match status" value="1"/>
</dbReference>
<evidence type="ECO:0000313" key="12">
    <source>
        <dbReference type="Proteomes" id="UP001054945"/>
    </source>
</evidence>
<feature type="compositionally biased region" description="Basic and acidic residues" evidence="8">
    <location>
        <begin position="560"/>
        <end position="571"/>
    </location>
</feature>
<dbReference type="SUPFAM" id="SSF57850">
    <property type="entry name" value="RING/U-box"/>
    <property type="match status" value="2"/>
</dbReference>
<evidence type="ECO:0000256" key="1">
    <source>
        <dbReference type="ARBA" id="ARBA00022679"/>
    </source>
</evidence>
<feature type="region of interest" description="Disordered" evidence="8">
    <location>
        <begin position="193"/>
        <end position="214"/>
    </location>
</feature>
<dbReference type="Gene3D" id="3.30.40.10">
    <property type="entry name" value="Zinc/RING finger domain, C3HC4 (zinc finger)"/>
    <property type="match status" value="1"/>
</dbReference>
<protein>
    <submittedName>
        <fullName evidence="11">RBR-type E3 ubiquitin transferase</fullName>
    </submittedName>
</protein>
<dbReference type="InterPro" id="IPR044066">
    <property type="entry name" value="TRIAD_supradom"/>
</dbReference>
<feature type="compositionally biased region" description="Basic and acidic residues" evidence="8">
    <location>
        <begin position="760"/>
        <end position="798"/>
    </location>
</feature>
<feature type="region of interest" description="Disordered" evidence="8">
    <location>
        <begin position="368"/>
        <end position="400"/>
    </location>
</feature>
<dbReference type="Pfam" id="PF01485">
    <property type="entry name" value="IBR"/>
    <property type="match status" value="1"/>
</dbReference>
<keyword evidence="1 11" id="KW-0808">Transferase</keyword>
<keyword evidence="12" id="KW-1185">Reference proteome</keyword>
<organism evidence="11 12">
    <name type="scientific">Caerostris extrusa</name>
    <name type="common">Bark spider</name>
    <name type="synonym">Caerostris bankana</name>
    <dbReference type="NCBI Taxonomy" id="172846"/>
    <lineage>
        <taxon>Eukaryota</taxon>
        <taxon>Metazoa</taxon>
        <taxon>Ecdysozoa</taxon>
        <taxon>Arthropoda</taxon>
        <taxon>Chelicerata</taxon>
        <taxon>Arachnida</taxon>
        <taxon>Araneae</taxon>
        <taxon>Araneomorphae</taxon>
        <taxon>Entelegynae</taxon>
        <taxon>Araneoidea</taxon>
        <taxon>Araneidae</taxon>
        <taxon>Caerostris</taxon>
    </lineage>
</organism>
<feature type="compositionally biased region" description="Basic and acidic residues" evidence="8">
    <location>
        <begin position="433"/>
        <end position="456"/>
    </location>
</feature>
<feature type="compositionally biased region" description="Low complexity" evidence="8">
    <location>
        <begin position="844"/>
        <end position="855"/>
    </location>
</feature>
<feature type="compositionally biased region" description="Low complexity" evidence="8">
    <location>
        <begin position="747"/>
        <end position="758"/>
    </location>
</feature>
<feature type="compositionally biased region" description="Basic and acidic residues" evidence="8">
    <location>
        <begin position="1136"/>
        <end position="1145"/>
    </location>
</feature>
<dbReference type="SMART" id="SM00647">
    <property type="entry name" value="IBR"/>
    <property type="match status" value="1"/>
</dbReference>
<dbReference type="Pfam" id="PF18091">
    <property type="entry name" value="E3_UbLigase_RBR"/>
    <property type="match status" value="1"/>
</dbReference>
<feature type="region of interest" description="Disordered" evidence="8">
    <location>
        <begin position="577"/>
        <end position="682"/>
    </location>
</feature>
<dbReference type="GO" id="GO:0071797">
    <property type="term" value="C:LUBAC complex"/>
    <property type="evidence" value="ECO:0007669"/>
    <property type="project" value="InterPro"/>
</dbReference>
<feature type="compositionally biased region" description="Polar residues" evidence="8">
    <location>
        <begin position="732"/>
        <end position="741"/>
    </location>
</feature>
<dbReference type="InterPro" id="IPR013083">
    <property type="entry name" value="Znf_RING/FYVE/PHD"/>
</dbReference>
<evidence type="ECO:0000256" key="4">
    <source>
        <dbReference type="ARBA" id="ARBA00022771"/>
    </source>
</evidence>
<dbReference type="GO" id="GO:1990450">
    <property type="term" value="F:linear polyubiquitin binding"/>
    <property type="evidence" value="ECO:0007669"/>
    <property type="project" value="TreeGrafter"/>
</dbReference>
<comment type="caution">
    <text evidence="11">The sequence shown here is derived from an EMBL/GenBank/DDBJ whole genome shotgun (WGS) entry which is preliminary data.</text>
</comment>
<gene>
    <name evidence="11" type="primary">Rnf31_0</name>
    <name evidence="11" type="ORF">CEXT_435811</name>
</gene>
<evidence type="ECO:0000256" key="7">
    <source>
        <dbReference type="PROSITE-ProRule" id="PRU00175"/>
    </source>
</evidence>
<accession>A0AAV4UQD8</accession>
<keyword evidence="6" id="KW-0862">Zinc</keyword>
<dbReference type="GO" id="GO:0036435">
    <property type="term" value="F:K48-linked polyubiquitin modification-dependent protein binding"/>
    <property type="evidence" value="ECO:0007669"/>
    <property type="project" value="TreeGrafter"/>
</dbReference>
<feature type="compositionally biased region" description="Basic and acidic residues" evidence="8">
    <location>
        <begin position="639"/>
        <end position="671"/>
    </location>
</feature>
<evidence type="ECO:0000259" key="10">
    <source>
        <dbReference type="PROSITE" id="PS51873"/>
    </source>
</evidence>
<dbReference type="Proteomes" id="UP001054945">
    <property type="component" value="Unassembled WGS sequence"/>
</dbReference>
<dbReference type="CDD" id="cd20337">
    <property type="entry name" value="BRcat_RBR_HOIP"/>
    <property type="match status" value="1"/>
</dbReference>
<evidence type="ECO:0000256" key="8">
    <source>
        <dbReference type="SAM" id="MobiDB-lite"/>
    </source>
</evidence>
<evidence type="ECO:0000259" key="9">
    <source>
        <dbReference type="PROSITE" id="PS50089"/>
    </source>
</evidence>
<dbReference type="PROSITE" id="PS51873">
    <property type="entry name" value="TRIAD"/>
    <property type="match status" value="1"/>
</dbReference>
<dbReference type="GO" id="GO:0097039">
    <property type="term" value="P:protein linear polyubiquitination"/>
    <property type="evidence" value="ECO:0007669"/>
    <property type="project" value="TreeGrafter"/>
</dbReference>
<feature type="compositionally biased region" description="Basic and acidic residues" evidence="8">
    <location>
        <begin position="825"/>
        <end position="843"/>
    </location>
</feature>
<keyword evidence="2" id="KW-0479">Metal-binding</keyword>